<protein>
    <submittedName>
        <fullName evidence="2">Uncharacterized protein</fullName>
    </submittedName>
</protein>
<gene>
    <name evidence="2" type="ORF">AVDCRST_MAG88-855</name>
</gene>
<sequence>CGSGSAWSKASLSATTNGDSRWATTGRWRRRWLRRSGGPRRRRRGCKNWKASCAGRGAN</sequence>
<feature type="non-terminal residue" evidence="2">
    <location>
        <position position="1"/>
    </location>
</feature>
<dbReference type="AlphaFoldDB" id="A0A6J4UKU7"/>
<feature type="compositionally biased region" description="Polar residues" evidence="1">
    <location>
        <begin position="1"/>
        <end position="23"/>
    </location>
</feature>
<organism evidence="2">
    <name type="scientific">uncultured Thermomicrobiales bacterium</name>
    <dbReference type="NCBI Taxonomy" id="1645740"/>
    <lineage>
        <taxon>Bacteria</taxon>
        <taxon>Pseudomonadati</taxon>
        <taxon>Thermomicrobiota</taxon>
        <taxon>Thermomicrobia</taxon>
        <taxon>Thermomicrobiales</taxon>
        <taxon>environmental samples</taxon>
    </lineage>
</organism>
<dbReference type="EMBL" id="CADCWM010000294">
    <property type="protein sequence ID" value="CAA9552155.1"/>
    <property type="molecule type" value="Genomic_DNA"/>
</dbReference>
<evidence type="ECO:0000313" key="2">
    <source>
        <dbReference type="EMBL" id="CAA9552155.1"/>
    </source>
</evidence>
<evidence type="ECO:0000256" key="1">
    <source>
        <dbReference type="SAM" id="MobiDB-lite"/>
    </source>
</evidence>
<feature type="compositionally biased region" description="Basic residues" evidence="1">
    <location>
        <begin position="27"/>
        <end position="47"/>
    </location>
</feature>
<accession>A0A6J4UKU7</accession>
<feature type="region of interest" description="Disordered" evidence="1">
    <location>
        <begin position="1"/>
        <end position="59"/>
    </location>
</feature>
<proteinExistence type="predicted"/>
<reference evidence="2" key="1">
    <citation type="submission" date="2020-02" db="EMBL/GenBank/DDBJ databases">
        <authorList>
            <person name="Meier V. D."/>
        </authorList>
    </citation>
    <scope>NUCLEOTIDE SEQUENCE</scope>
    <source>
        <strain evidence="2">AVDCRST_MAG88</strain>
    </source>
</reference>
<feature type="non-terminal residue" evidence="2">
    <location>
        <position position="59"/>
    </location>
</feature>
<name>A0A6J4UKU7_9BACT</name>